<dbReference type="SUPFAM" id="SSF48452">
    <property type="entry name" value="TPR-like"/>
    <property type="match status" value="1"/>
</dbReference>
<dbReference type="PANTHER" id="PTHR47691:SF3">
    <property type="entry name" value="HTH-TYPE TRANSCRIPTIONAL REGULATOR RV0890C-RELATED"/>
    <property type="match status" value="1"/>
</dbReference>
<reference evidence="2" key="1">
    <citation type="journal article" date="2014" name="Int. J. Syst. Evol. Microbiol.">
        <title>Complete genome sequence of Corynebacterium casei LMG S-19264T (=DSM 44701T), isolated from a smear-ripened cheese.</title>
        <authorList>
            <consortium name="US DOE Joint Genome Institute (JGI-PGF)"/>
            <person name="Walter F."/>
            <person name="Albersmeier A."/>
            <person name="Kalinowski J."/>
            <person name="Ruckert C."/>
        </authorList>
    </citation>
    <scope>NUCLEOTIDE SEQUENCE</scope>
    <source>
        <strain evidence="2">JCM 19831</strain>
    </source>
</reference>
<dbReference type="GO" id="GO:0016887">
    <property type="term" value="F:ATP hydrolysis activity"/>
    <property type="evidence" value="ECO:0007669"/>
    <property type="project" value="InterPro"/>
</dbReference>
<proteinExistence type="predicted"/>
<dbReference type="CDD" id="cd06170">
    <property type="entry name" value="LuxR_C_like"/>
    <property type="match status" value="1"/>
</dbReference>
<dbReference type="InterPro" id="IPR016032">
    <property type="entry name" value="Sig_transdc_resp-reg_C-effctor"/>
</dbReference>
<reference evidence="2" key="2">
    <citation type="submission" date="2020-09" db="EMBL/GenBank/DDBJ databases">
        <authorList>
            <person name="Sun Q."/>
            <person name="Ohkuma M."/>
        </authorList>
    </citation>
    <scope>NUCLEOTIDE SEQUENCE</scope>
    <source>
        <strain evidence="2">JCM 19831</strain>
    </source>
</reference>
<dbReference type="PRINTS" id="PR00038">
    <property type="entry name" value="HTHLUXR"/>
</dbReference>
<dbReference type="InterPro" id="IPR000792">
    <property type="entry name" value="Tscrpt_reg_LuxR_C"/>
</dbReference>
<evidence type="ECO:0000313" key="2">
    <source>
        <dbReference type="EMBL" id="GGM35615.1"/>
    </source>
</evidence>
<evidence type="ECO:0000313" key="3">
    <source>
        <dbReference type="Proteomes" id="UP000642070"/>
    </source>
</evidence>
<keyword evidence="3" id="KW-1185">Reference proteome</keyword>
<dbReference type="Pfam" id="PF00196">
    <property type="entry name" value="GerE"/>
    <property type="match status" value="1"/>
</dbReference>
<dbReference type="SMART" id="SM00421">
    <property type="entry name" value="HTH_LUXR"/>
    <property type="match status" value="1"/>
</dbReference>
<gene>
    <name evidence="2" type="ORF">GCM10007977_041290</name>
</gene>
<dbReference type="Gene3D" id="1.10.10.10">
    <property type="entry name" value="Winged helix-like DNA-binding domain superfamily/Winged helix DNA-binding domain"/>
    <property type="match status" value="1"/>
</dbReference>
<dbReference type="InterPro" id="IPR011990">
    <property type="entry name" value="TPR-like_helical_dom_sf"/>
</dbReference>
<dbReference type="InterPro" id="IPR036388">
    <property type="entry name" value="WH-like_DNA-bd_sf"/>
</dbReference>
<accession>A0A917TSU0</accession>
<dbReference type="Gene3D" id="1.25.40.10">
    <property type="entry name" value="Tetratricopeptide repeat domain"/>
    <property type="match status" value="1"/>
</dbReference>
<dbReference type="InterPro" id="IPR027417">
    <property type="entry name" value="P-loop_NTPase"/>
</dbReference>
<feature type="domain" description="HTH luxR-type" evidence="1">
    <location>
        <begin position="704"/>
        <end position="769"/>
    </location>
</feature>
<dbReference type="PROSITE" id="PS50043">
    <property type="entry name" value="HTH_LUXR_2"/>
    <property type="match status" value="1"/>
</dbReference>
<dbReference type="AlphaFoldDB" id="A0A917TSU0"/>
<dbReference type="GO" id="GO:0003677">
    <property type="term" value="F:DNA binding"/>
    <property type="evidence" value="ECO:0007669"/>
    <property type="project" value="InterPro"/>
</dbReference>
<dbReference type="Pfam" id="PF25872">
    <property type="entry name" value="HTH_77"/>
    <property type="match status" value="1"/>
</dbReference>
<dbReference type="SUPFAM" id="SSF46894">
    <property type="entry name" value="C-terminal effector domain of the bipartite response regulators"/>
    <property type="match status" value="1"/>
</dbReference>
<dbReference type="PANTHER" id="PTHR47691">
    <property type="entry name" value="REGULATOR-RELATED"/>
    <property type="match status" value="1"/>
</dbReference>
<dbReference type="InterPro" id="IPR049945">
    <property type="entry name" value="AAA_22"/>
</dbReference>
<protein>
    <submittedName>
        <fullName evidence="2">LuxR family transcriptional regulator</fullName>
    </submittedName>
</protein>
<dbReference type="Pfam" id="PF13401">
    <property type="entry name" value="AAA_22"/>
    <property type="match status" value="1"/>
</dbReference>
<name>A0A917TSU0_9ACTN</name>
<evidence type="ECO:0000259" key="1">
    <source>
        <dbReference type="PROSITE" id="PS50043"/>
    </source>
</evidence>
<organism evidence="2 3">
    <name type="scientific">Dactylosporangium sucinum</name>
    <dbReference type="NCBI Taxonomy" id="1424081"/>
    <lineage>
        <taxon>Bacteria</taxon>
        <taxon>Bacillati</taxon>
        <taxon>Actinomycetota</taxon>
        <taxon>Actinomycetes</taxon>
        <taxon>Micromonosporales</taxon>
        <taxon>Micromonosporaceae</taxon>
        <taxon>Dactylosporangium</taxon>
    </lineage>
</organism>
<sequence>MTAVEGVGVASALPVETTTFIGRGPEEDAICALLGSSRLVTLTGVGGVGKTRLALRVSKRLQPRFPDGVFLVDLSTVRESDLVAPTLAMTLGIGDESAQTPLARLISHVDSRHMLLVLDNCEHVLESCLRLVDALLRASAGLHVLATSRQSLGVAGEQSFVVTPLSFPGPDGEVSAEDCAEYDAIRLFVERAAASVAGFRLTTANARQAAALCAQLDGLPLAIELAAVRMRALSVDQILARLDERYRLLTGGNRAAHPRQHTLRALVDWSFELCSPEERLLWARLGVFVGSFDLDAAEHVCADPALPRGTILDLVTALVDKSIITREEHGAGSIRYRLLETIREYGLLQPTGWPDGADARRRHRDYYLLLAERGETEWLSSREAQWNDHARREQPNFRAALEFCLAVPGEAEAGLAMAGALWLHWRTVGLLTEGRRWFDRLLAVADQPTPTRAKALWANAWLATLQGDQESAEPLLAECEELARLLDDEAVLDQAREIHGLASLFRGDNADAVRLLEGALAGHRRRADHVARLITLHRLAQAALAAGDTERARDLATQCISLSGPEASWIARQAKWILGIARWRLGDVAAAVELEREVVQGSWAHQDRVGMAVGTQVLAWIAGASGHAVRAARLLGATDRICREVGALFTARAHLVGFQTECEERVRAALPPGRFAASFAAGVALSDADVIAEVMDETSPARTRAVSDVTLTPREQQIAELVAEGLTNPEIAKVLLISARTAETHVQHILAKIGGRSRAQIAVWVVEHGLRAGA</sequence>
<dbReference type="Gene3D" id="3.40.50.300">
    <property type="entry name" value="P-loop containing nucleotide triphosphate hydrolases"/>
    <property type="match status" value="1"/>
</dbReference>
<comment type="caution">
    <text evidence="2">The sequence shown here is derived from an EMBL/GenBank/DDBJ whole genome shotgun (WGS) entry which is preliminary data.</text>
</comment>
<dbReference type="InterPro" id="IPR058852">
    <property type="entry name" value="HTH_77"/>
</dbReference>
<dbReference type="PRINTS" id="PR00364">
    <property type="entry name" value="DISEASERSIST"/>
</dbReference>
<dbReference type="SUPFAM" id="SSF52540">
    <property type="entry name" value="P-loop containing nucleoside triphosphate hydrolases"/>
    <property type="match status" value="1"/>
</dbReference>
<dbReference type="EMBL" id="BMPI01000019">
    <property type="protein sequence ID" value="GGM35615.1"/>
    <property type="molecule type" value="Genomic_DNA"/>
</dbReference>
<dbReference type="Proteomes" id="UP000642070">
    <property type="component" value="Unassembled WGS sequence"/>
</dbReference>
<dbReference type="GO" id="GO:0006355">
    <property type="term" value="P:regulation of DNA-templated transcription"/>
    <property type="evidence" value="ECO:0007669"/>
    <property type="project" value="InterPro"/>
</dbReference>